<dbReference type="Proteomes" id="UP000741360">
    <property type="component" value="Unassembled WGS sequence"/>
</dbReference>
<evidence type="ECO:0000313" key="1">
    <source>
        <dbReference type="EMBL" id="MBI3016013.1"/>
    </source>
</evidence>
<evidence type="ECO:0008006" key="3">
    <source>
        <dbReference type="Google" id="ProtNLM"/>
    </source>
</evidence>
<organism evidence="1 2">
    <name type="scientific">Tectimicrobiota bacterium</name>
    <dbReference type="NCBI Taxonomy" id="2528274"/>
    <lineage>
        <taxon>Bacteria</taxon>
        <taxon>Pseudomonadati</taxon>
        <taxon>Nitrospinota/Tectimicrobiota group</taxon>
        <taxon>Candidatus Tectimicrobiota</taxon>
    </lineage>
</organism>
<dbReference type="AlphaFoldDB" id="A0A932M1G1"/>
<name>A0A932M1G1_UNCTE</name>
<feature type="non-terminal residue" evidence="1">
    <location>
        <position position="1"/>
    </location>
</feature>
<gene>
    <name evidence="1" type="ORF">HYY65_13360</name>
</gene>
<dbReference type="EMBL" id="JACPSX010000257">
    <property type="protein sequence ID" value="MBI3016013.1"/>
    <property type="molecule type" value="Genomic_DNA"/>
</dbReference>
<sequence>LRQAASQYLGTLRDVRPVLRGNDLIGLGLEPGPRFKEILERLREARLNGEVRSREDEEAIVRREFGHGRPYFS</sequence>
<dbReference type="Gene3D" id="1.10.3090.10">
    <property type="entry name" value="cca-adding enzyme, domain 2"/>
    <property type="match status" value="1"/>
</dbReference>
<reference evidence="1" key="1">
    <citation type="submission" date="2020-07" db="EMBL/GenBank/DDBJ databases">
        <title>Huge and variable diversity of episymbiotic CPR bacteria and DPANN archaea in groundwater ecosystems.</title>
        <authorList>
            <person name="He C.Y."/>
            <person name="Keren R."/>
            <person name="Whittaker M."/>
            <person name="Farag I.F."/>
            <person name="Doudna J."/>
            <person name="Cate J.H.D."/>
            <person name="Banfield J.F."/>
        </authorList>
    </citation>
    <scope>NUCLEOTIDE SEQUENCE</scope>
    <source>
        <strain evidence="1">NC_groundwater_717_Ag_S-0.2um_59_8</strain>
    </source>
</reference>
<protein>
    <recommendedName>
        <fullName evidence="3">CCA tRNA nucleotidyltransferase</fullName>
    </recommendedName>
</protein>
<dbReference type="SUPFAM" id="SSF81891">
    <property type="entry name" value="Poly A polymerase C-terminal region-like"/>
    <property type="match status" value="1"/>
</dbReference>
<comment type="caution">
    <text evidence="1">The sequence shown here is derived from an EMBL/GenBank/DDBJ whole genome shotgun (WGS) entry which is preliminary data.</text>
</comment>
<accession>A0A932M1G1</accession>
<proteinExistence type="predicted"/>
<evidence type="ECO:0000313" key="2">
    <source>
        <dbReference type="Proteomes" id="UP000741360"/>
    </source>
</evidence>